<keyword evidence="4 8" id="KW-1133">Transmembrane helix</keyword>
<feature type="transmembrane region" description="Helical" evidence="8">
    <location>
        <begin position="41"/>
        <end position="59"/>
    </location>
</feature>
<protein>
    <recommendedName>
        <fullName evidence="8">Gustatory receptor</fullName>
    </recommendedName>
</protein>
<evidence type="ECO:0000256" key="1">
    <source>
        <dbReference type="ARBA" id="ARBA00004651"/>
    </source>
</evidence>
<feature type="transmembrane region" description="Helical" evidence="8">
    <location>
        <begin position="79"/>
        <end position="97"/>
    </location>
</feature>
<comment type="function">
    <text evidence="8">Gustatory receptor which mediates acceptance or avoidance behavior, depending on its substrates.</text>
</comment>
<keyword evidence="6 8" id="KW-0675">Receptor</keyword>
<keyword evidence="3 8" id="KW-0812">Transmembrane</keyword>
<name>A0A8K0D0D0_IGNLU</name>
<dbReference type="GO" id="GO:0007635">
    <property type="term" value="P:chemosensory behavior"/>
    <property type="evidence" value="ECO:0007669"/>
    <property type="project" value="TreeGrafter"/>
</dbReference>
<dbReference type="GO" id="GO:0030425">
    <property type="term" value="C:dendrite"/>
    <property type="evidence" value="ECO:0007669"/>
    <property type="project" value="TreeGrafter"/>
</dbReference>
<keyword evidence="7 8" id="KW-0807">Transducer</keyword>
<keyword evidence="2 8" id="KW-1003">Cell membrane</keyword>
<reference evidence="9" key="1">
    <citation type="submission" date="2019-08" db="EMBL/GenBank/DDBJ databases">
        <title>The genome of the North American firefly Photinus pyralis.</title>
        <authorList>
            <consortium name="Photinus pyralis genome working group"/>
            <person name="Fallon T.R."/>
            <person name="Sander Lower S.E."/>
            <person name="Weng J.-K."/>
        </authorList>
    </citation>
    <scope>NUCLEOTIDE SEQUENCE</scope>
    <source>
        <strain evidence="9">TRF0915ILg1</strain>
        <tissue evidence="9">Whole body</tissue>
    </source>
</reference>
<dbReference type="OrthoDB" id="7789982at2759"/>
<gene>
    <name evidence="9" type="ORF">ILUMI_09123</name>
</gene>
<dbReference type="Proteomes" id="UP000801492">
    <property type="component" value="Unassembled WGS sequence"/>
</dbReference>
<dbReference type="GO" id="GO:0043025">
    <property type="term" value="C:neuronal cell body"/>
    <property type="evidence" value="ECO:0007669"/>
    <property type="project" value="TreeGrafter"/>
</dbReference>
<evidence type="ECO:0000256" key="5">
    <source>
        <dbReference type="ARBA" id="ARBA00023136"/>
    </source>
</evidence>
<organism evidence="9 10">
    <name type="scientific">Ignelater luminosus</name>
    <name type="common">Cucubano</name>
    <name type="synonym">Pyrophorus luminosus</name>
    <dbReference type="NCBI Taxonomy" id="2038154"/>
    <lineage>
        <taxon>Eukaryota</taxon>
        <taxon>Metazoa</taxon>
        <taxon>Ecdysozoa</taxon>
        <taxon>Arthropoda</taxon>
        <taxon>Hexapoda</taxon>
        <taxon>Insecta</taxon>
        <taxon>Pterygota</taxon>
        <taxon>Neoptera</taxon>
        <taxon>Endopterygota</taxon>
        <taxon>Coleoptera</taxon>
        <taxon>Polyphaga</taxon>
        <taxon>Elateriformia</taxon>
        <taxon>Elateroidea</taxon>
        <taxon>Elateridae</taxon>
        <taxon>Agrypninae</taxon>
        <taxon>Pyrophorini</taxon>
        <taxon>Ignelater</taxon>
    </lineage>
</organism>
<dbReference type="GO" id="GO:0030424">
    <property type="term" value="C:axon"/>
    <property type="evidence" value="ECO:0007669"/>
    <property type="project" value="TreeGrafter"/>
</dbReference>
<dbReference type="PANTHER" id="PTHR21143">
    <property type="entry name" value="INVERTEBRATE GUSTATORY RECEPTOR"/>
    <property type="match status" value="1"/>
</dbReference>
<dbReference type="GO" id="GO:0050909">
    <property type="term" value="P:sensory perception of taste"/>
    <property type="evidence" value="ECO:0007669"/>
    <property type="project" value="InterPro"/>
</dbReference>
<feature type="transmembrane region" description="Helical" evidence="8">
    <location>
        <begin position="297"/>
        <end position="317"/>
    </location>
</feature>
<accession>A0A8K0D0D0</accession>
<evidence type="ECO:0000256" key="2">
    <source>
        <dbReference type="ARBA" id="ARBA00022475"/>
    </source>
</evidence>
<feature type="transmembrane region" description="Helical" evidence="8">
    <location>
        <begin position="136"/>
        <end position="155"/>
    </location>
</feature>
<comment type="caution">
    <text evidence="9">The sequence shown here is derived from an EMBL/GenBank/DDBJ whole genome shotgun (WGS) entry which is preliminary data.</text>
</comment>
<dbReference type="EMBL" id="VTPC01004504">
    <property type="protein sequence ID" value="KAF2897053.1"/>
    <property type="molecule type" value="Genomic_DNA"/>
</dbReference>
<evidence type="ECO:0000256" key="3">
    <source>
        <dbReference type="ARBA" id="ARBA00022692"/>
    </source>
</evidence>
<dbReference type="Pfam" id="PF08395">
    <property type="entry name" value="7tm_7"/>
    <property type="match status" value="1"/>
</dbReference>
<dbReference type="GO" id="GO:0005886">
    <property type="term" value="C:plasma membrane"/>
    <property type="evidence" value="ECO:0007669"/>
    <property type="project" value="UniProtKB-SubCell"/>
</dbReference>
<keyword evidence="5 8" id="KW-0472">Membrane</keyword>
<dbReference type="PANTHER" id="PTHR21143:SF104">
    <property type="entry name" value="GUSTATORY RECEPTOR 8A-RELATED"/>
    <property type="match status" value="1"/>
</dbReference>
<comment type="subcellular location">
    <subcellularLocation>
        <location evidence="1 8">Cell membrane</location>
        <topology evidence="1 8">Multi-pass membrane protein</topology>
    </subcellularLocation>
</comment>
<feature type="transmembrane region" description="Helical" evidence="8">
    <location>
        <begin position="373"/>
        <end position="392"/>
    </location>
</feature>
<evidence type="ECO:0000256" key="7">
    <source>
        <dbReference type="ARBA" id="ARBA00023224"/>
    </source>
</evidence>
<dbReference type="AlphaFoldDB" id="A0A8K0D0D0"/>
<dbReference type="GO" id="GO:0007165">
    <property type="term" value="P:signal transduction"/>
    <property type="evidence" value="ECO:0007669"/>
    <property type="project" value="UniProtKB-KW"/>
</dbReference>
<keyword evidence="10" id="KW-1185">Reference proteome</keyword>
<comment type="caution">
    <text evidence="8">Lacks conserved residue(s) required for the propagation of feature annotation.</text>
</comment>
<comment type="similarity">
    <text evidence="8">Belongs to the insect chemoreceptor superfamily. Gustatory receptor (GR) family.</text>
</comment>
<evidence type="ECO:0000313" key="9">
    <source>
        <dbReference type="EMBL" id="KAF2897053.1"/>
    </source>
</evidence>
<dbReference type="GO" id="GO:0008049">
    <property type="term" value="P:male courtship behavior"/>
    <property type="evidence" value="ECO:0007669"/>
    <property type="project" value="TreeGrafter"/>
</dbReference>
<evidence type="ECO:0000313" key="10">
    <source>
        <dbReference type="Proteomes" id="UP000801492"/>
    </source>
</evidence>
<proteinExistence type="inferred from homology"/>
<evidence type="ECO:0000256" key="8">
    <source>
        <dbReference type="RuleBase" id="RU363108"/>
    </source>
</evidence>
<evidence type="ECO:0000256" key="4">
    <source>
        <dbReference type="ARBA" id="ARBA00022989"/>
    </source>
</evidence>
<feature type="transmembrane region" description="Helical" evidence="8">
    <location>
        <begin position="255"/>
        <end position="277"/>
    </location>
</feature>
<sequence length="393" mass="44668">MNLLNVHYSIKPVYYISRFAFTWPFKYINRQIISLSCTERLFGIIVGILHVALLSWSLYERNISPRVKVQLSQSLLDDISTISATLLTLVAIGKNNISKNITNTTKFFKQIISIDRVLQFPNDSYKKHYSYLRNKSSIQLVLVVLLTCIDNYMWINSTGLLISTYYFHSYSMYILNDIVTLQIDAKITLLKERFALLNEKLTTLIKEAVTETTGHKNGKPTAIKPTEETIRSFNKIFDVLCDLAESVNKCHGVEIIILALTILTVALNTLVIGFTLFRSVTQIENVVSTSMQFLWSAYYIILGMMLTSSASATVKLASKTSVLSHKLLLEYSSCPEDSEKLYYSREELKLLIEQVAYRNPTFSAAGFFTVDYTMLYAIVGAVTSYFIVLLQLP</sequence>
<dbReference type="InterPro" id="IPR013604">
    <property type="entry name" value="7TM_chemorcpt"/>
</dbReference>
<evidence type="ECO:0000256" key="6">
    <source>
        <dbReference type="ARBA" id="ARBA00023170"/>
    </source>
</evidence>